<evidence type="ECO:0000256" key="5">
    <source>
        <dbReference type="ARBA" id="ARBA00022729"/>
    </source>
</evidence>
<organism evidence="10 11">
    <name type="scientific">Danionella cerebrum</name>
    <dbReference type="NCBI Taxonomy" id="2873325"/>
    <lineage>
        <taxon>Eukaryota</taxon>
        <taxon>Metazoa</taxon>
        <taxon>Chordata</taxon>
        <taxon>Craniata</taxon>
        <taxon>Vertebrata</taxon>
        <taxon>Euteleostomi</taxon>
        <taxon>Actinopterygii</taxon>
        <taxon>Neopterygii</taxon>
        <taxon>Teleostei</taxon>
        <taxon>Ostariophysi</taxon>
        <taxon>Cypriniformes</taxon>
        <taxon>Danionidae</taxon>
        <taxon>Danioninae</taxon>
        <taxon>Danionella</taxon>
    </lineage>
</organism>
<dbReference type="GO" id="GO:0001649">
    <property type="term" value="P:osteoblast differentiation"/>
    <property type="evidence" value="ECO:0007669"/>
    <property type="project" value="TreeGrafter"/>
</dbReference>
<dbReference type="GO" id="GO:0030514">
    <property type="term" value="P:negative regulation of BMP signaling pathway"/>
    <property type="evidence" value="ECO:0007669"/>
    <property type="project" value="InterPro"/>
</dbReference>
<dbReference type="GO" id="GO:0009953">
    <property type="term" value="P:dorsal/ventral pattern formation"/>
    <property type="evidence" value="ECO:0007669"/>
    <property type="project" value="TreeGrafter"/>
</dbReference>
<feature type="disulfide bond" evidence="8">
    <location>
        <begin position="162"/>
        <end position="209"/>
    </location>
</feature>
<feature type="disulfide bond" evidence="8">
    <location>
        <begin position="185"/>
        <end position="194"/>
    </location>
</feature>
<keyword evidence="7" id="KW-0221">Differentiation</keyword>
<evidence type="ECO:0000256" key="6">
    <source>
        <dbReference type="ARBA" id="ARBA00023188"/>
    </source>
</evidence>
<evidence type="ECO:0000256" key="7">
    <source>
        <dbReference type="PIRNR" id="PIRNR008129"/>
    </source>
</evidence>
<keyword evidence="11" id="KW-1185">Reference proteome</keyword>
<dbReference type="SUPFAM" id="SSF57501">
    <property type="entry name" value="Cystine-knot cytokines"/>
    <property type="match status" value="1"/>
</dbReference>
<dbReference type="FunFam" id="1.10.287.520:FF:000002">
    <property type="entry name" value="Noggin"/>
    <property type="match status" value="1"/>
</dbReference>
<evidence type="ECO:0000256" key="2">
    <source>
        <dbReference type="ARBA" id="ARBA00007480"/>
    </source>
</evidence>
<dbReference type="Gene3D" id="1.10.287.520">
    <property type="entry name" value="Helix hairpin bin"/>
    <property type="match status" value="1"/>
</dbReference>
<keyword evidence="3 7" id="KW-0217">Developmental protein</keyword>
<dbReference type="InterPro" id="IPR008717">
    <property type="entry name" value="Noggin"/>
</dbReference>
<protein>
    <recommendedName>
        <fullName evidence="7">Noggin</fullName>
    </recommendedName>
</protein>
<dbReference type="GO" id="GO:0051216">
    <property type="term" value="P:cartilage development"/>
    <property type="evidence" value="ECO:0007669"/>
    <property type="project" value="UniProtKB-UniRule"/>
</dbReference>
<reference evidence="10 11" key="1">
    <citation type="journal article" date="2019" name="Sci. Data">
        <title>Hybrid genome assembly and annotation of Danionella translucida.</title>
        <authorList>
            <person name="Kadobianskyi M."/>
            <person name="Schulze L."/>
            <person name="Schuelke M."/>
            <person name="Judkewitz B."/>
        </authorList>
    </citation>
    <scope>NUCLEOTIDE SEQUENCE [LARGE SCALE GENOMIC DNA]</scope>
    <source>
        <strain evidence="10 11">Bolton</strain>
    </source>
</reference>
<dbReference type="STRING" id="623744.A0A553QMU1"/>
<evidence type="ECO:0000313" key="10">
    <source>
        <dbReference type="EMBL" id="TRY91301.1"/>
    </source>
</evidence>
<evidence type="ECO:0000256" key="3">
    <source>
        <dbReference type="ARBA" id="ARBA00022473"/>
    </source>
</evidence>
<dbReference type="PIRSF" id="PIRSF008129">
    <property type="entry name" value="Noggin"/>
    <property type="match status" value="1"/>
</dbReference>
<keyword evidence="6 7" id="KW-0891">Chondrogenesis</keyword>
<feature type="disulfide bond" evidence="8">
    <location>
        <begin position="156"/>
        <end position="207"/>
    </location>
</feature>
<feature type="disulfide bond" evidence="8">
    <location>
        <begin position="133"/>
        <end position="170"/>
    </location>
</feature>
<dbReference type="InterPro" id="IPR029034">
    <property type="entry name" value="Cystine-knot_cytokine"/>
</dbReference>
<dbReference type="PANTHER" id="PTHR10494:SF4">
    <property type="entry name" value="NOGGIN"/>
    <property type="match status" value="1"/>
</dbReference>
<evidence type="ECO:0000256" key="1">
    <source>
        <dbReference type="ARBA" id="ARBA00004613"/>
    </source>
</evidence>
<feature type="signal peptide" evidence="9">
    <location>
        <begin position="1"/>
        <end position="22"/>
    </location>
</feature>
<evidence type="ECO:0000313" key="11">
    <source>
        <dbReference type="Proteomes" id="UP000316079"/>
    </source>
</evidence>
<keyword evidence="8" id="KW-1015">Disulfide bond</keyword>
<evidence type="ECO:0000256" key="9">
    <source>
        <dbReference type="SAM" id="SignalP"/>
    </source>
</evidence>
<dbReference type="GO" id="GO:0005615">
    <property type="term" value="C:extracellular space"/>
    <property type="evidence" value="ECO:0007669"/>
    <property type="project" value="TreeGrafter"/>
</dbReference>
<sequence length="211" mass="24310">MGSISRALPLLLLLVCAHGTTAQYQLRLRPKPSEVLPVPGIIEDPNPEYDPREQDLSEKILLKKLGSHFDPSFMSIHLPVQLNTSATPDLPSGPLPAELKRLELTETPYGRRMKVGKKARRKFLQWLWMYTHCPVLYTWKDLGARFWPRYIKEGNCFSKPSCSFPEGMTCRPIGSVSKTFLRWYCQGFQRQKYCTWIPVQYPIISQCKCSC</sequence>
<comment type="subcellular location">
    <subcellularLocation>
        <location evidence="1 7">Secreted</location>
    </subcellularLocation>
</comment>
<dbReference type="PANTHER" id="PTHR10494">
    <property type="entry name" value="BONE MORPHOGENETIC PROTEIN INHIBITOR, NOGGIN"/>
    <property type="match status" value="1"/>
</dbReference>
<dbReference type="Gene3D" id="2.10.90.10">
    <property type="entry name" value="Cystine-knot cytokines"/>
    <property type="match status" value="1"/>
</dbReference>
<dbReference type="GO" id="GO:0045596">
    <property type="term" value="P:negative regulation of cell differentiation"/>
    <property type="evidence" value="ECO:0007669"/>
    <property type="project" value="InterPro"/>
</dbReference>
<keyword evidence="4 7" id="KW-0964">Secreted</keyword>
<dbReference type="Pfam" id="PF05806">
    <property type="entry name" value="Noggin"/>
    <property type="match status" value="1"/>
</dbReference>
<comment type="similarity">
    <text evidence="2 7">Belongs to the noggin family.</text>
</comment>
<comment type="caution">
    <text evidence="10">The sequence shown here is derived from an EMBL/GenBank/DDBJ whole genome shotgun (WGS) entry which is preliminary data.</text>
</comment>
<accession>A0A553QMU1</accession>
<evidence type="ECO:0000256" key="4">
    <source>
        <dbReference type="ARBA" id="ARBA00022525"/>
    </source>
</evidence>
<gene>
    <name evidence="10" type="ORF">DNTS_028366</name>
</gene>
<dbReference type="OrthoDB" id="5950649at2759"/>
<proteinExistence type="inferred from homology"/>
<name>A0A553QMU1_9TELE</name>
<comment type="subunit">
    <text evidence="7">Homodimer.</text>
</comment>
<dbReference type="Proteomes" id="UP000316079">
    <property type="component" value="Unassembled WGS sequence"/>
</dbReference>
<dbReference type="EMBL" id="SRMA01025757">
    <property type="protein sequence ID" value="TRY91301.1"/>
    <property type="molecule type" value="Genomic_DNA"/>
</dbReference>
<keyword evidence="5 9" id="KW-0732">Signal</keyword>
<dbReference type="AlphaFoldDB" id="A0A553QMU1"/>
<evidence type="ECO:0000256" key="8">
    <source>
        <dbReference type="PIRSR" id="PIRSR008129-1"/>
    </source>
</evidence>
<feature type="chain" id="PRO_5022190962" description="Noggin" evidence="9">
    <location>
        <begin position="23"/>
        <end position="211"/>
    </location>
</feature>